<dbReference type="EMBL" id="JAVHNR010000002">
    <property type="protein sequence ID" value="KAK6351806.1"/>
    <property type="molecule type" value="Genomic_DNA"/>
</dbReference>
<keyword evidence="1" id="KW-0175">Coiled coil</keyword>
<evidence type="ECO:0000256" key="1">
    <source>
        <dbReference type="SAM" id="Coils"/>
    </source>
</evidence>
<dbReference type="AlphaFoldDB" id="A0AAN8RFX7"/>
<evidence type="ECO:0000313" key="4">
    <source>
        <dbReference type="Proteomes" id="UP001313282"/>
    </source>
</evidence>
<feature type="region of interest" description="Disordered" evidence="2">
    <location>
        <begin position="233"/>
        <end position="262"/>
    </location>
</feature>
<reference evidence="3 4" key="1">
    <citation type="submission" date="2019-10" db="EMBL/GenBank/DDBJ databases">
        <authorList>
            <person name="Palmer J.M."/>
        </authorList>
    </citation>
    <scope>NUCLEOTIDE SEQUENCE [LARGE SCALE GENOMIC DNA]</scope>
    <source>
        <strain evidence="3 4">TWF718</strain>
    </source>
</reference>
<feature type="region of interest" description="Disordered" evidence="2">
    <location>
        <begin position="1"/>
        <end position="23"/>
    </location>
</feature>
<dbReference type="Proteomes" id="UP001313282">
    <property type="component" value="Unassembled WGS sequence"/>
</dbReference>
<accession>A0AAN8RFX7</accession>
<gene>
    <name evidence="3" type="ORF">TWF718_004951</name>
</gene>
<comment type="caution">
    <text evidence="3">The sequence shown here is derived from an EMBL/GenBank/DDBJ whole genome shotgun (WGS) entry which is preliminary data.</text>
</comment>
<evidence type="ECO:0000256" key="2">
    <source>
        <dbReference type="SAM" id="MobiDB-lite"/>
    </source>
</evidence>
<feature type="coiled-coil region" evidence="1">
    <location>
        <begin position="166"/>
        <end position="207"/>
    </location>
</feature>
<organism evidence="3 4">
    <name type="scientific">Orbilia javanica</name>
    <dbReference type="NCBI Taxonomy" id="47235"/>
    <lineage>
        <taxon>Eukaryota</taxon>
        <taxon>Fungi</taxon>
        <taxon>Dikarya</taxon>
        <taxon>Ascomycota</taxon>
        <taxon>Pezizomycotina</taxon>
        <taxon>Orbiliomycetes</taxon>
        <taxon>Orbiliales</taxon>
        <taxon>Orbiliaceae</taxon>
        <taxon>Orbilia</taxon>
    </lineage>
</organism>
<protein>
    <submittedName>
        <fullName evidence="3">Uncharacterized protein</fullName>
    </submittedName>
</protein>
<evidence type="ECO:0000313" key="3">
    <source>
        <dbReference type="EMBL" id="KAK6351806.1"/>
    </source>
</evidence>
<keyword evidence="4" id="KW-1185">Reference proteome</keyword>
<sequence>MLLGEKRATRGRVDPEGEGGKDVKDILKRWQGSAVVEGASNAPVSPWGGREAAEVAGKGKGRGPVGLAKPRFDLESDLLARPTPFEVLRTKYQRGELKKKEMVKQVSDELTKIKKELIESKTRACQAKKERLIGARDEVLAATEQVKKDLEEFKARSHPGEVRVARRAVRANIARLADEYEALMTEHEKAFDEVVKAEKELLGLRAEAARLPTGNPKAVTGFAGRVLRSSTRAVEDLGEKEKEGLRKQLKGEKRALRSLQRH</sequence>
<feature type="compositionally biased region" description="Basic and acidic residues" evidence="2">
    <location>
        <begin position="233"/>
        <end position="255"/>
    </location>
</feature>
<feature type="region of interest" description="Disordered" evidence="2">
    <location>
        <begin position="39"/>
        <end position="67"/>
    </location>
</feature>
<name>A0AAN8RFX7_9PEZI</name>
<proteinExistence type="predicted"/>